<dbReference type="AlphaFoldDB" id="A0A2S6BVG9"/>
<comment type="caution">
    <text evidence="1">The sequence shown here is derived from an EMBL/GenBank/DDBJ whole genome shotgun (WGS) entry which is preliminary data.</text>
</comment>
<dbReference type="OrthoDB" id="5275938at2759"/>
<accession>A0A2S6BVG9</accession>
<sequence>MSQRDVAVIAADGDLVLVVGHEKGRIRISSALLANASAVFKAIFNHVKFRDFLRKQQDGGGPIELILDQDGYCSMKQLCRMAHLKHDDLMKVFDAEKLFHLALHIDKYKCSSSLKLQSAALLYSWVNSSAVDEARVSQDDRWRIVTASYLMDCPQAYKTATQKLITETTGNLRSEYMDDLPVSVGVAIAERRSSAWQYFCYELPKLGIPVCKSNCRREARTQRYMLALHEAFGLLYWPPKFKEGSRPLSYWIEKTRGLRDIITACDKACQPERVKESQFQDLAASVSRRCEGLCLECSKKEAPNLDKKCTVHATHR</sequence>
<evidence type="ECO:0008006" key="3">
    <source>
        <dbReference type="Google" id="ProtNLM"/>
    </source>
</evidence>
<evidence type="ECO:0000313" key="1">
    <source>
        <dbReference type="EMBL" id="PPJ51476.1"/>
    </source>
</evidence>
<reference evidence="2" key="1">
    <citation type="journal article" date="2017" name="bioRxiv">
        <title>Conservation of a gene cluster reveals novel cercosporin biosynthetic mechanisms and extends production to the genus Colletotrichum.</title>
        <authorList>
            <person name="de Jonge R."/>
            <person name="Ebert M.K."/>
            <person name="Huitt-Roehl C.R."/>
            <person name="Pal P."/>
            <person name="Suttle J.C."/>
            <person name="Spanner R.E."/>
            <person name="Neubauer J.D."/>
            <person name="Jurick W.M.II."/>
            <person name="Stott K.A."/>
            <person name="Secor G.A."/>
            <person name="Thomma B.P.H.J."/>
            <person name="Van de Peer Y."/>
            <person name="Townsend C.A."/>
            <person name="Bolton M.D."/>
        </authorList>
    </citation>
    <scope>NUCLEOTIDE SEQUENCE [LARGE SCALE GENOMIC DNA]</scope>
    <source>
        <strain evidence="2">CBS538.71</strain>
    </source>
</reference>
<gene>
    <name evidence="1" type="ORF">CBER1_09236</name>
</gene>
<protein>
    <recommendedName>
        <fullName evidence="3">BTB domain-containing protein</fullName>
    </recommendedName>
</protein>
<proteinExistence type="predicted"/>
<dbReference type="EMBL" id="PNEN01001752">
    <property type="protein sequence ID" value="PPJ51476.1"/>
    <property type="molecule type" value="Genomic_DNA"/>
</dbReference>
<organism evidence="1 2">
    <name type="scientific">Cercospora berteroae</name>
    <dbReference type="NCBI Taxonomy" id="357750"/>
    <lineage>
        <taxon>Eukaryota</taxon>
        <taxon>Fungi</taxon>
        <taxon>Dikarya</taxon>
        <taxon>Ascomycota</taxon>
        <taxon>Pezizomycotina</taxon>
        <taxon>Dothideomycetes</taxon>
        <taxon>Dothideomycetidae</taxon>
        <taxon>Mycosphaerellales</taxon>
        <taxon>Mycosphaerellaceae</taxon>
        <taxon>Cercospora</taxon>
    </lineage>
</organism>
<dbReference type="Proteomes" id="UP000237631">
    <property type="component" value="Unassembled WGS sequence"/>
</dbReference>
<keyword evidence="2" id="KW-1185">Reference proteome</keyword>
<evidence type="ECO:0000313" key="2">
    <source>
        <dbReference type="Proteomes" id="UP000237631"/>
    </source>
</evidence>
<name>A0A2S6BVG9_9PEZI</name>
<dbReference type="STRING" id="357750.A0A2S6BVG9"/>